<accession>A0A1U9KFI9</accession>
<dbReference type="Proteomes" id="UP000188937">
    <property type="component" value="Chromosome"/>
</dbReference>
<dbReference type="EMBL" id="CP014692">
    <property type="protein sequence ID" value="AQS84552.1"/>
    <property type="molecule type" value="Genomic_DNA"/>
</dbReference>
<sequence>MLQSSTHNALTGAAVWELATEARSRLRHGEGGYRRDHVRAFAQRVEVADDAIYIKGSKAPC</sequence>
<name>A0A1U9KFI9_ACEAC</name>
<keyword evidence="2" id="KW-1185">Reference proteome</keyword>
<proteinExistence type="predicted"/>
<evidence type="ECO:0000313" key="2">
    <source>
        <dbReference type="Proteomes" id="UP000188937"/>
    </source>
</evidence>
<protein>
    <submittedName>
        <fullName evidence="1">Uncharacterized protein</fullName>
    </submittedName>
</protein>
<gene>
    <name evidence="1" type="ORF">A0U92_06895</name>
</gene>
<dbReference type="KEGG" id="aace:A0U92_06895"/>
<reference evidence="1 2" key="1">
    <citation type="submission" date="2016-03" db="EMBL/GenBank/DDBJ databases">
        <title>Acetic acid bacteria sequencing.</title>
        <authorList>
            <person name="Brandt J."/>
            <person name="Jakob F."/>
            <person name="Vogel R.F."/>
        </authorList>
    </citation>
    <scope>NUCLEOTIDE SEQUENCE [LARGE SCALE GENOMIC DNA]</scope>
    <source>
        <strain evidence="1 2">TMW2.1153</strain>
    </source>
</reference>
<organism evidence="1 2">
    <name type="scientific">Acetobacter aceti</name>
    <dbReference type="NCBI Taxonomy" id="435"/>
    <lineage>
        <taxon>Bacteria</taxon>
        <taxon>Pseudomonadati</taxon>
        <taxon>Pseudomonadota</taxon>
        <taxon>Alphaproteobacteria</taxon>
        <taxon>Acetobacterales</taxon>
        <taxon>Acetobacteraceae</taxon>
        <taxon>Acetobacter</taxon>
        <taxon>Acetobacter subgen. Acetobacter</taxon>
    </lineage>
</organism>
<evidence type="ECO:0000313" key="1">
    <source>
        <dbReference type="EMBL" id="AQS84552.1"/>
    </source>
</evidence>
<dbReference type="AlphaFoldDB" id="A0A1U9KFI9"/>